<evidence type="ECO:0000313" key="6">
    <source>
        <dbReference type="Proteomes" id="UP000007463"/>
    </source>
</evidence>
<keyword evidence="6" id="KW-1185">Reference proteome</keyword>
<evidence type="ECO:0000256" key="2">
    <source>
        <dbReference type="ARBA" id="ARBA00023125"/>
    </source>
</evidence>
<dbReference type="AlphaFoldDB" id="F2IFD1"/>
<dbReference type="SUPFAM" id="SSF46689">
    <property type="entry name" value="Homeodomain-like"/>
    <property type="match status" value="1"/>
</dbReference>
<dbReference type="GO" id="GO:0003700">
    <property type="term" value="F:DNA-binding transcription factor activity"/>
    <property type="evidence" value="ECO:0007669"/>
    <property type="project" value="InterPro"/>
</dbReference>
<dbReference type="PANTHER" id="PTHR43280:SF32">
    <property type="entry name" value="TRANSCRIPTIONAL REGULATORY PROTEIN"/>
    <property type="match status" value="1"/>
</dbReference>
<keyword evidence="2" id="KW-0238">DNA-binding</keyword>
<dbReference type="InterPro" id="IPR009057">
    <property type="entry name" value="Homeodomain-like_sf"/>
</dbReference>
<keyword evidence="3" id="KW-0804">Transcription</keyword>
<proteinExistence type="predicted"/>
<dbReference type="Pfam" id="PF02311">
    <property type="entry name" value="AraC_binding"/>
    <property type="match status" value="1"/>
</dbReference>
<dbReference type="SMART" id="SM00342">
    <property type="entry name" value="HTH_ARAC"/>
    <property type="match status" value="1"/>
</dbReference>
<dbReference type="Gene3D" id="1.10.10.60">
    <property type="entry name" value="Homeodomain-like"/>
    <property type="match status" value="1"/>
</dbReference>
<dbReference type="PROSITE" id="PS01124">
    <property type="entry name" value="HTH_ARAC_FAMILY_2"/>
    <property type="match status" value="1"/>
</dbReference>
<dbReference type="RefSeq" id="WP_013687386.1">
    <property type="nucleotide sequence ID" value="NC_015321.1"/>
</dbReference>
<reference evidence="6" key="2">
    <citation type="submission" date="2011-02" db="EMBL/GenBank/DDBJ databases">
        <title>The complete genome of Fluviicola taffensis DSM 16823.</title>
        <authorList>
            <consortium name="US DOE Joint Genome Institute (JGI-PGF)"/>
            <person name="Lucas S."/>
            <person name="Copeland A."/>
            <person name="Lapidus A."/>
            <person name="Bruce D."/>
            <person name="Goodwin L."/>
            <person name="Pitluck S."/>
            <person name="Kyrpides N."/>
            <person name="Mavromatis K."/>
            <person name="Ivanova N."/>
            <person name="Mikhailova N."/>
            <person name="Pagani I."/>
            <person name="Chertkov O."/>
            <person name="Detter J.C."/>
            <person name="Han C."/>
            <person name="Tapia R."/>
            <person name="Land M."/>
            <person name="Hauser L."/>
            <person name="Markowitz V."/>
            <person name="Cheng J.-F."/>
            <person name="Hugenholtz P."/>
            <person name="Woyke T."/>
            <person name="Wu D."/>
            <person name="Tindall B."/>
            <person name="Pomrenke H.G."/>
            <person name="Brambilla E."/>
            <person name="Klenk H.-P."/>
            <person name="Eisen J.A."/>
        </authorList>
    </citation>
    <scope>NUCLEOTIDE SEQUENCE [LARGE SCALE GENOMIC DNA]</scope>
    <source>
        <strain evidence="6">DSM 16823 / RW262 / RW262</strain>
    </source>
</reference>
<dbReference type="Pfam" id="PF12833">
    <property type="entry name" value="HTH_18"/>
    <property type="match status" value="1"/>
</dbReference>
<gene>
    <name evidence="5" type="ordered locus">Fluta_2634</name>
</gene>
<sequence>MQTNNENKSLVNAVPLPHPNELLIIESLDYSNPYDYHALHRHDYFEIILITNGEGNQLIDFVNYPVYGEQISMIYPGQVHLMNRNTANGLLIQFRKDIFEYIYALKHFNLYLSNPIFTLDTSTFNHLFDLTECMRALLQNENLSPLSKHKAYNYLQIILISLVESQEKYISRQYLVTEFLFLMSENIYTIRKVSEYCALLNCTAEKLNEVCKKALGKNALQLIHEEVLLEIKRLLLLNQLSLKEIAFQMNFDSQANFSGFIKSRTQLSPSELHAEVLEIYK</sequence>
<evidence type="ECO:0000256" key="1">
    <source>
        <dbReference type="ARBA" id="ARBA00023015"/>
    </source>
</evidence>
<dbReference type="KEGG" id="fte:Fluta_2634"/>
<keyword evidence="1" id="KW-0805">Transcription regulation</keyword>
<dbReference type="OrthoDB" id="2585681at2"/>
<dbReference type="InterPro" id="IPR018060">
    <property type="entry name" value="HTH_AraC"/>
</dbReference>
<protein>
    <submittedName>
        <fullName evidence="5">Helix-turn-helix domain-containing protein AraC type</fullName>
    </submittedName>
</protein>
<dbReference type="eggNOG" id="COG2207">
    <property type="taxonomic scope" value="Bacteria"/>
</dbReference>
<dbReference type="InterPro" id="IPR037923">
    <property type="entry name" value="HTH-like"/>
</dbReference>
<accession>F2IFD1</accession>
<dbReference type="InterPro" id="IPR003313">
    <property type="entry name" value="AraC-bd"/>
</dbReference>
<feature type="domain" description="HTH araC/xylS-type" evidence="4">
    <location>
        <begin position="177"/>
        <end position="275"/>
    </location>
</feature>
<dbReference type="PANTHER" id="PTHR43280">
    <property type="entry name" value="ARAC-FAMILY TRANSCRIPTIONAL REGULATOR"/>
    <property type="match status" value="1"/>
</dbReference>
<evidence type="ECO:0000256" key="3">
    <source>
        <dbReference type="ARBA" id="ARBA00023163"/>
    </source>
</evidence>
<dbReference type="Proteomes" id="UP000007463">
    <property type="component" value="Chromosome"/>
</dbReference>
<evidence type="ECO:0000313" key="5">
    <source>
        <dbReference type="EMBL" id="AEA44616.1"/>
    </source>
</evidence>
<reference evidence="5 6" key="1">
    <citation type="journal article" date="2011" name="Stand. Genomic Sci.">
        <title>Complete genome sequence of the gliding freshwater bacterium Fluviicola taffensis type strain (RW262).</title>
        <authorList>
            <person name="Woyke T."/>
            <person name="Chertkov O."/>
            <person name="Lapidus A."/>
            <person name="Nolan M."/>
            <person name="Lucas S."/>
            <person name="Del Rio T.G."/>
            <person name="Tice H."/>
            <person name="Cheng J.F."/>
            <person name="Tapia R."/>
            <person name="Han C."/>
            <person name="Goodwin L."/>
            <person name="Pitluck S."/>
            <person name="Liolios K."/>
            <person name="Pagani I."/>
            <person name="Ivanova N."/>
            <person name="Huntemann M."/>
            <person name="Mavromatis K."/>
            <person name="Mikhailova N."/>
            <person name="Pati A."/>
            <person name="Chen A."/>
            <person name="Palaniappan K."/>
            <person name="Land M."/>
            <person name="Hauser L."/>
            <person name="Brambilla E.M."/>
            <person name="Rohde M."/>
            <person name="Mwirichia R."/>
            <person name="Sikorski J."/>
            <person name="Tindall B.J."/>
            <person name="Goker M."/>
            <person name="Bristow J."/>
            <person name="Eisen J.A."/>
            <person name="Markowitz V."/>
            <person name="Hugenholtz P."/>
            <person name="Klenk H.P."/>
            <person name="Kyrpides N.C."/>
        </authorList>
    </citation>
    <scope>NUCLEOTIDE SEQUENCE [LARGE SCALE GENOMIC DNA]</scope>
    <source>
        <strain evidence="6">DSM 16823 / RW262 / RW262</strain>
    </source>
</reference>
<dbReference type="EMBL" id="CP002542">
    <property type="protein sequence ID" value="AEA44616.1"/>
    <property type="molecule type" value="Genomic_DNA"/>
</dbReference>
<dbReference type="STRING" id="755732.Fluta_2634"/>
<dbReference type="eggNOG" id="COG0662">
    <property type="taxonomic scope" value="Bacteria"/>
</dbReference>
<dbReference type="HOGENOM" id="CLU_000445_88_2_10"/>
<evidence type="ECO:0000259" key="4">
    <source>
        <dbReference type="PROSITE" id="PS01124"/>
    </source>
</evidence>
<organism evidence="5 6">
    <name type="scientific">Fluviicola taffensis (strain DSM 16823 / NCIMB 13979 / RW262)</name>
    <dbReference type="NCBI Taxonomy" id="755732"/>
    <lineage>
        <taxon>Bacteria</taxon>
        <taxon>Pseudomonadati</taxon>
        <taxon>Bacteroidota</taxon>
        <taxon>Flavobacteriia</taxon>
        <taxon>Flavobacteriales</taxon>
        <taxon>Crocinitomicaceae</taxon>
        <taxon>Fluviicola</taxon>
    </lineage>
</organism>
<dbReference type="GO" id="GO:0043565">
    <property type="term" value="F:sequence-specific DNA binding"/>
    <property type="evidence" value="ECO:0007669"/>
    <property type="project" value="InterPro"/>
</dbReference>
<name>F2IFD1_FLUTR</name>
<dbReference type="SUPFAM" id="SSF51215">
    <property type="entry name" value="Regulatory protein AraC"/>
    <property type="match status" value="1"/>
</dbReference>